<dbReference type="PANTHER" id="PTHR24261">
    <property type="entry name" value="PLASMINOGEN-RELATED"/>
    <property type="match status" value="1"/>
</dbReference>
<feature type="region of interest" description="Disordered" evidence="3">
    <location>
        <begin position="1"/>
        <end position="78"/>
    </location>
</feature>
<feature type="domain" description="Kringle" evidence="5">
    <location>
        <begin position="708"/>
        <end position="779"/>
    </location>
</feature>
<evidence type="ECO:0000256" key="3">
    <source>
        <dbReference type="SAM" id="MobiDB-lite"/>
    </source>
</evidence>
<keyword evidence="2" id="KW-1015">Disulfide bond</keyword>
<dbReference type="CDD" id="cd00108">
    <property type="entry name" value="KR"/>
    <property type="match status" value="5"/>
</dbReference>
<feature type="domain" description="Kringle" evidence="5">
    <location>
        <begin position="534"/>
        <end position="603"/>
    </location>
</feature>
<feature type="domain" description="Kringle" evidence="5">
    <location>
        <begin position="619"/>
        <end position="696"/>
    </location>
</feature>
<keyword evidence="7" id="KW-1185">Reference proteome</keyword>
<feature type="domain" description="Kringle" evidence="5">
    <location>
        <begin position="802"/>
        <end position="872"/>
    </location>
</feature>
<accession>A0A9N8DA55</accession>
<dbReference type="InterPro" id="IPR018056">
    <property type="entry name" value="Kringle_CS"/>
</dbReference>
<feature type="compositionally biased region" description="Low complexity" evidence="3">
    <location>
        <begin position="52"/>
        <end position="65"/>
    </location>
</feature>
<feature type="domain" description="Kringle" evidence="5">
    <location>
        <begin position="333"/>
        <end position="411"/>
    </location>
</feature>
<dbReference type="SUPFAM" id="SSF57440">
    <property type="entry name" value="Kringle-like"/>
    <property type="match status" value="7"/>
</dbReference>
<feature type="region of interest" description="Disordered" evidence="3">
    <location>
        <begin position="227"/>
        <end position="247"/>
    </location>
</feature>
<protein>
    <submittedName>
        <fullName evidence="6">Apolipoprotein(A)</fullName>
    </submittedName>
</protein>
<dbReference type="Gene3D" id="2.40.20.10">
    <property type="entry name" value="Plasminogen Kringle 4"/>
    <property type="match status" value="7"/>
</dbReference>
<evidence type="ECO:0000256" key="1">
    <source>
        <dbReference type="ARBA" id="ARBA00022572"/>
    </source>
</evidence>
<dbReference type="PROSITE" id="PS50070">
    <property type="entry name" value="KRINGLE_2"/>
    <property type="match status" value="7"/>
</dbReference>
<dbReference type="InterPro" id="IPR038178">
    <property type="entry name" value="Kringle_sf"/>
</dbReference>
<dbReference type="PRINTS" id="PR00018">
    <property type="entry name" value="KRINGLE"/>
</dbReference>
<sequence length="960" mass="105832">MDKSDANANGNGGTAIVTRTRAQTTESATAGDGTVGVGVPTDETTDETTLKGSSVMSSVSSVSTGTGTGTGTGDNDKEKEKLVEAASGVLVPGSRSAVPVPVDAQLLDLKAKRTGTGTNNSNTGITNVVAKLSVEQVEHAEVGANAVTERKPLEKENTSVHGMPPDYSQNTTSAAVPFDASPFPEYIPEPTGLRRSDPNRPVYQPGAVAVFPLGDITDIHLYTDDDTNTLPSSSSDSTSQHMSSTDLASGQDVLLNATLVQPEESTGDHATLAITPTHEVVEAKPALEGFRAIVANKKFKFVCLGFIIMLLAVVIPVALREPDTIPLDSTKCGTRESNQADYRGTIARTEANEQCQRWNSQDPHTHNYYDDLFSDAGLDENYCRNPGGDARPWCYTTNPVSRWGWCDVPFCDGKPYVEPQEECGTLTIRQEDYRGKINITATGKICQRWDSMEPHFHDRTPDRFPNAGLESHNHCRNPDGSSSAWCFTLDNQTRREPCDVTPCGIRKTLRHHNKTCEGNCTVYDCGTESLRQTDYRGTINVTASGRTCQRWDSQAPHAHGKTPTQFPELEENYCRNPDGNTASIWCHTTDPNKWTDLCEVPYCSESVSMRRTCGTLALNQNDYRGGMGTTVSGFECVAWLKNPDAIAQGFTPEEMHDEGLFGAYCRNPGSERSRAWCFVDNPNATNSWEYCDVSDCKECGSPSLKKSDYRGTKSSSRSGKNCLQWVSKANELAAMNLTMDYMVLEENFCRNLDGMRDGAWCFVAGNSSSSWEYCNLPDCEELPQLPQADPHVCGSLHLHQADYTGNISTTVSGLECQQWSSMEPHPHKYNPDEKPELEENYCRNPDGPNSLGAWCFTQSTEVLWEYCRVPPCFTKDSSSTCGTLLLKQQDYRGSINRTSQGIPCQRWDSQFPHRHKFAPETSMFDLEENYCRNPDGSDRAWCFSSDPTILWSYCDVPTCD</sequence>
<proteinExistence type="predicted"/>
<organism evidence="6 7">
    <name type="scientific">Seminavis robusta</name>
    <dbReference type="NCBI Taxonomy" id="568900"/>
    <lineage>
        <taxon>Eukaryota</taxon>
        <taxon>Sar</taxon>
        <taxon>Stramenopiles</taxon>
        <taxon>Ochrophyta</taxon>
        <taxon>Bacillariophyta</taxon>
        <taxon>Bacillariophyceae</taxon>
        <taxon>Bacillariophycidae</taxon>
        <taxon>Naviculales</taxon>
        <taxon>Naviculaceae</taxon>
        <taxon>Seminavis</taxon>
    </lineage>
</organism>
<reference evidence="6" key="1">
    <citation type="submission" date="2020-06" db="EMBL/GenBank/DDBJ databases">
        <authorList>
            <consortium name="Plant Systems Biology data submission"/>
        </authorList>
    </citation>
    <scope>NUCLEOTIDE SEQUENCE</scope>
    <source>
        <strain evidence="6">D6</strain>
    </source>
</reference>
<dbReference type="AlphaFoldDB" id="A0A9N8DA55"/>
<evidence type="ECO:0000313" key="6">
    <source>
        <dbReference type="EMBL" id="CAB9499427.1"/>
    </source>
</evidence>
<dbReference type="GO" id="GO:0005102">
    <property type="term" value="F:signaling receptor binding"/>
    <property type="evidence" value="ECO:0007669"/>
    <property type="project" value="TreeGrafter"/>
</dbReference>
<feature type="transmembrane region" description="Helical" evidence="4">
    <location>
        <begin position="301"/>
        <end position="319"/>
    </location>
</feature>
<dbReference type="PANTHER" id="PTHR24261:SF7">
    <property type="entry name" value="KRINGLE DOMAIN-CONTAINING PROTEIN"/>
    <property type="match status" value="1"/>
</dbReference>
<dbReference type="Proteomes" id="UP001153069">
    <property type="component" value="Unassembled WGS sequence"/>
</dbReference>
<dbReference type="PROSITE" id="PS00021">
    <property type="entry name" value="KRINGLE_1"/>
    <property type="match status" value="5"/>
</dbReference>
<dbReference type="InterPro" id="IPR013806">
    <property type="entry name" value="Kringle-like"/>
</dbReference>
<dbReference type="InterPro" id="IPR050759">
    <property type="entry name" value="Serine_protease_kringle"/>
</dbReference>
<keyword evidence="4" id="KW-0812">Transmembrane</keyword>
<evidence type="ECO:0000256" key="4">
    <source>
        <dbReference type="SAM" id="Phobius"/>
    </source>
</evidence>
<dbReference type="EMBL" id="CAICTM010000059">
    <property type="protein sequence ID" value="CAB9499427.1"/>
    <property type="molecule type" value="Genomic_DNA"/>
</dbReference>
<comment type="caution">
    <text evidence="6">The sequence shown here is derived from an EMBL/GenBank/DDBJ whole genome shotgun (WGS) entry which is preliminary data.</text>
</comment>
<dbReference type="GO" id="GO:0004175">
    <property type="term" value="F:endopeptidase activity"/>
    <property type="evidence" value="ECO:0007669"/>
    <property type="project" value="TreeGrafter"/>
</dbReference>
<gene>
    <name evidence="6" type="ORF">SEMRO_60_G034800.1</name>
</gene>
<dbReference type="Pfam" id="PF00051">
    <property type="entry name" value="Kringle"/>
    <property type="match status" value="7"/>
</dbReference>
<dbReference type="OrthoDB" id="41905at2759"/>
<keyword evidence="4" id="KW-0472">Membrane</keyword>
<evidence type="ECO:0000259" key="5">
    <source>
        <dbReference type="PROSITE" id="PS50070"/>
    </source>
</evidence>
<feature type="domain" description="Kringle" evidence="5">
    <location>
        <begin position="889"/>
        <end position="959"/>
    </location>
</feature>
<keyword evidence="1" id="KW-0420">Kringle</keyword>
<dbReference type="GO" id="GO:0005615">
    <property type="term" value="C:extracellular space"/>
    <property type="evidence" value="ECO:0007669"/>
    <property type="project" value="TreeGrafter"/>
</dbReference>
<dbReference type="InterPro" id="IPR000001">
    <property type="entry name" value="Kringle"/>
</dbReference>
<evidence type="ECO:0000313" key="7">
    <source>
        <dbReference type="Proteomes" id="UP001153069"/>
    </source>
</evidence>
<feature type="compositionally biased region" description="Low complexity" evidence="3">
    <location>
        <begin position="228"/>
        <end position="246"/>
    </location>
</feature>
<feature type="domain" description="Kringle" evidence="5">
    <location>
        <begin position="431"/>
        <end position="503"/>
    </location>
</feature>
<evidence type="ECO:0000256" key="2">
    <source>
        <dbReference type="ARBA" id="ARBA00023157"/>
    </source>
</evidence>
<keyword evidence="4" id="KW-1133">Transmembrane helix</keyword>
<dbReference type="SMART" id="SM00130">
    <property type="entry name" value="KR"/>
    <property type="match status" value="7"/>
</dbReference>
<name>A0A9N8DA55_9STRA</name>